<dbReference type="RefSeq" id="WP_314805224.1">
    <property type="nucleotide sequence ID" value="NZ_CP130319.1"/>
</dbReference>
<dbReference type="KEGG" id="proo:MJB10_12285"/>
<protein>
    <submittedName>
        <fullName evidence="1">Phytanoyl-CoA dioxygenase family protein</fullName>
    </submittedName>
</protein>
<dbReference type="Pfam" id="PF05721">
    <property type="entry name" value="PhyH"/>
    <property type="match status" value="1"/>
</dbReference>
<dbReference type="InterPro" id="IPR008775">
    <property type="entry name" value="Phytyl_CoA_dOase-like"/>
</dbReference>
<dbReference type="SUPFAM" id="SSF51197">
    <property type="entry name" value="Clavaminate synthase-like"/>
    <property type="match status" value="1"/>
</dbReference>
<dbReference type="GO" id="GO:0016706">
    <property type="term" value="F:2-oxoglutarate-dependent dioxygenase activity"/>
    <property type="evidence" value="ECO:0007669"/>
    <property type="project" value="UniProtKB-ARBA"/>
</dbReference>
<dbReference type="Proteomes" id="UP001304650">
    <property type="component" value="Chromosome"/>
</dbReference>
<gene>
    <name evidence="1" type="ORF">MJB10_12285</name>
</gene>
<keyword evidence="1" id="KW-0560">Oxidoreductase</keyword>
<dbReference type="GO" id="GO:0005506">
    <property type="term" value="F:iron ion binding"/>
    <property type="evidence" value="ECO:0007669"/>
    <property type="project" value="UniProtKB-ARBA"/>
</dbReference>
<proteinExistence type="predicted"/>
<reference evidence="1" key="1">
    <citation type="submission" date="2022-02" db="EMBL/GenBank/DDBJ databases">
        <title>Paenibacillus sp. MBLB1832 Whole Genome Shotgun Sequencing.</title>
        <authorList>
            <person name="Hwang C.Y."/>
            <person name="Cho E.-S."/>
            <person name="Seo M.-J."/>
        </authorList>
    </citation>
    <scope>NUCLEOTIDE SEQUENCE</scope>
    <source>
        <strain evidence="1">MBLB1832</strain>
    </source>
</reference>
<dbReference type="PANTHER" id="PTHR20883:SF48">
    <property type="entry name" value="ECTOINE DIOXYGENASE"/>
    <property type="match status" value="1"/>
</dbReference>
<dbReference type="Gene3D" id="2.60.120.620">
    <property type="entry name" value="q2cbj1_9rhob like domain"/>
    <property type="match status" value="1"/>
</dbReference>
<evidence type="ECO:0000313" key="2">
    <source>
        <dbReference type="Proteomes" id="UP001304650"/>
    </source>
</evidence>
<dbReference type="AlphaFoldDB" id="A0AA96LVG2"/>
<keyword evidence="2" id="KW-1185">Reference proteome</keyword>
<dbReference type="PANTHER" id="PTHR20883">
    <property type="entry name" value="PHYTANOYL-COA DIOXYGENASE DOMAIN CONTAINING 1"/>
    <property type="match status" value="1"/>
</dbReference>
<organism evidence="1 2">
    <name type="scientific">Paenibacillus roseopurpureus</name>
    <dbReference type="NCBI Taxonomy" id="2918901"/>
    <lineage>
        <taxon>Bacteria</taxon>
        <taxon>Bacillati</taxon>
        <taxon>Bacillota</taxon>
        <taxon>Bacilli</taxon>
        <taxon>Bacillales</taxon>
        <taxon>Paenibacillaceae</taxon>
        <taxon>Paenibacillus</taxon>
    </lineage>
</organism>
<evidence type="ECO:0000313" key="1">
    <source>
        <dbReference type="EMBL" id="WNR46828.1"/>
    </source>
</evidence>
<keyword evidence="1" id="KW-0223">Dioxygenase</keyword>
<accession>A0AA96LVG2</accession>
<sequence length="282" mass="32050">MSIITTTMTNDDLHFYRDKGYWISPKLLTDEQIIALRQAHDRVWSNEYDSHGYPVGGSWSPSKDPLKIRKKDNGWLVNETIRQVVTSKELGRIAAFLMECDGVRLWHDQVILKPGAGEQETALGNVGWHQDYGYWQCASTTNMVTVWIALQDTDLTNGGMKTIEESHHWGLIPDSNTFFDQDMDALKNKYASNEHRWSEVPTILKAGHASFHHSLTFHGSGPNLTNQDRLSIVAHLMPDGTCYRSGIQWHPNIPLLGPWPAEGQPFDGPNFPLLYSKHRDDL</sequence>
<name>A0AA96LVG2_9BACL</name>
<dbReference type="EMBL" id="CP130319">
    <property type="protein sequence ID" value="WNR46828.1"/>
    <property type="molecule type" value="Genomic_DNA"/>
</dbReference>